<accession>A0A7R9GFJ7</accession>
<feature type="region of interest" description="Disordered" evidence="1">
    <location>
        <begin position="553"/>
        <end position="697"/>
    </location>
</feature>
<feature type="region of interest" description="Disordered" evidence="1">
    <location>
        <begin position="770"/>
        <end position="809"/>
    </location>
</feature>
<keyword evidence="4" id="KW-1185">Reference proteome</keyword>
<name>A0A7R9GFJ7_9CRUS</name>
<dbReference type="InterPro" id="IPR025451">
    <property type="entry name" value="DUF4211"/>
</dbReference>
<feature type="compositionally biased region" description="Basic and acidic residues" evidence="1">
    <location>
        <begin position="175"/>
        <end position="186"/>
    </location>
</feature>
<evidence type="ECO:0000259" key="2">
    <source>
        <dbReference type="Pfam" id="PF13926"/>
    </source>
</evidence>
<feature type="region of interest" description="Disordered" evidence="1">
    <location>
        <begin position="241"/>
        <end position="284"/>
    </location>
</feature>
<feature type="compositionally biased region" description="Gly residues" evidence="1">
    <location>
        <begin position="667"/>
        <end position="677"/>
    </location>
</feature>
<organism evidence="3">
    <name type="scientific">Notodromas monacha</name>
    <dbReference type="NCBI Taxonomy" id="399045"/>
    <lineage>
        <taxon>Eukaryota</taxon>
        <taxon>Metazoa</taxon>
        <taxon>Ecdysozoa</taxon>
        <taxon>Arthropoda</taxon>
        <taxon>Crustacea</taxon>
        <taxon>Oligostraca</taxon>
        <taxon>Ostracoda</taxon>
        <taxon>Podocopa</taxon>
        <taxon>Podocopida</taxon>
        <taxon>Cypridocopina</taxon>
        <taxon>Cypridoidea</taxon>
        <taxon>Cyprididae</taxon>
        <taxon>Notodromas</taxon>
    </lineage>
</organism>
<feature type="region of interest" description="Disordered" evidence="1">
    <location>
        <begin position="44"/>
        <end position="71"/>
    </location>
</feature>
<feature type="region of interest" description="Disordered" evidence="1">
    <location>
        <begin position="175"/>
        <end position="222"/>
    </location>
</feature>
<feature type="domain" description="DUF4211" evidence="2">
    <location>
        <begin position="903"/>
        <end position="1026"/>
    </location>
</feature>
<dbReference type="GO" id="GO:0005634">
    <property type="term" value="C:nucleus"/>
    <property type="evidence" value="ECO:0007669"/>
    <property type="project" value="TreeGrafter"/>
</dbReference>
<dbReference type="Proteomes" id="UP000678499">
    <property type="component" value="Unassembled WGS sequence"/>
</dbReference>
<dbReference type="AlphaFoldDB" id="A0A7R9GFJ7"/>
<proteinExistence type="predicted"/>
<feature type="compositionally biased region" description="Acidic residues" evidence="1">
    <location>
        <begin position="724"/>
        <end position="735"/>
    </location>
</feature>
<feature type="region of interest" description="Disordered" evidence="1">
    <location>
        <begin position="724"/>
        <end position="743"/>
    </location>
</feature>
<feature type="compositionally biased region" description="Pro residues" evidence="1">
    <location>
        <begin position="568"/>
        <end position="583"/>
    </location>
</feature>
<feature type="compositionally biased region" description="Gly residues" evidence="1">
    <location>
        <begin position="56"/>
        <end position="71"/>
    </location>
</feature>
<feature type="compositionally biased region" description="Polar residues" evidence="1">
    <location>
        <begin position="241"/>
        <end position="257"/>
    </location>
</feature>
<feature type="compositionally biased region" description="Polar residues" evidence="1">
    <location>
        <begin position="210"/>
        <end position="222"/>
    </location>
</feature>
<evidence type="ECO:0000313" key="4">
    <source>
        <dbReference type="Proteomes" id="UP000678499"/>
    </source>
</evidence>
<feature type="compositionally biased region" description="Basic and acidic residues" evidence="1">
    <location>
        <begin position="504"/>
        <end position="523"/>
    </location>
</feature>
<feature type="compositionally biased region" description="Low complexity" evidence="1">
    <location>
        <begin position="258"/>
        <end position="283"/>
    </location>
</feature>
<dbReference type="PANTHER" id="PTHR14689">
    <property type="entry name" value="PHORBOL-ESTER_DAG-TYPE DOMAIN-CONTAINING PROTEIN"/>
    <property type="match status" value="1"/>
</dbReference>
<dbReference type="EMBL" id="OA884305">
    <property type="protein sequence ID" value="CAD7280606.1"/>
    <property type="molecule type" value="Genomic_DNA"/>
</dbReference>
<evidence type="ECO:0000313" key="3">
    <source>
        <dbReference type="EMBL" id="CAD7280606.1"/>
    </source>
</evidence>
<reference evidence="3" key="1">
    <citation type="submission" date="2020-11" db="EMBL/GenBank/DDBJ databases">
        <authorList>
            <person name="Tran Van P."/>
        </authorList>
    </citation>
    <scope>NUCLEOTIDE SEQUENCE</scope>
</reference>
<feature type="compositionally biased region" description="Polar residues" evidence="1">
    <location>
        <begin position="189"/>
        <end position="202"/>
    </location>
</feature>
<evidence type="ECO:0000256" key="1">
    <source>
        <dbReference type="SAM" id="MobiDB-lite"/>
    </source>
</evidence>
<dbReference type="Pfam" id="PF13926">
    <property type="entry name" value="DUF4211"/>
    <property type="match status" value="1"/>
</dbReference>
<feature type="region of interest" description="Disordered" evidence="1">
    <location>
        <begin position="495"/>
        <end position="540"/>
    </location>
</feature>
<gene>
    <name evidence="3" type="ORF">NMOB1V02_LOCUS8264</name>
</gene>
<protein>
    <recommendedName>
        <fullName evidence="2">DUF4211 domain-containing protein</fullName>
    </recommendedName>
</protein>
<feature type="compositionally biased region" description="Basic and acidic residues" evidence="1">
    <location>
        <begin position="792"/>
        <end position="809"/>
    </location>
</feature>
<feature type="compositionally biased region" description="Gly residues" evidence="1">
    <location>
        <begin position="616"/>
        <end position="634"/>
    </location>
</feature>
<feature type="region of interest" description="Disordered" evidence="1">
    <location>
        <begin position="107"/>
        <end position="149"/>
    </location>
</feature>
<sequence>MEPGSWSAYQSYANSIAASQANQLSSNFHSIGAHHAFSNVGSNPNAAHSGVSSLGKEGGPGVLQGAGLGGGHGSVRPLSPWQSMIPFASIHPVVDQEGVRKHSELVAAEQKKQEERRMAEERRAAEERRLAEERRHQAERERRDREEREQRRINAERIRLEQQQRLAAASMAAMEHQRRALAEQHKLPTASQSRHQPQQRIVEQNKRYGSASQQYGSTASQPVFPTNATVYVEPGIYNPNSSKNFHVTQQSQASPAMTGSPSSRPGSGSGNGLNSNTNGQLSSPCAFEGQQYGLAQSQQSIPFNFSTNQISQQGEAYFQQNYVNNASNFSSNSSYHAVLNKGDERSNASPRNNEDLSMPALQCVEVMRSPSPSHPVLINLDSKSAMKRKSSSVKRSSFITLQNAAAQQAELDNYNTEEGSGPSFAPNIFMNPYDGNFQPVVQFPPAVMFPPHGLGEQASGTGISQQQTQCAVKEEPQVNSKIVTPDAESTLGFLASKPGAVAKEPVEEPEKTRSNGMNVEHKPVVSKPSTSAPAKSGASAGFHDSFLKFLKGEKEEPEPPPKVIKKPYIPPPSLPRPPPPPPTVVAQSPPKPAVSAVSTPVVKPIKISTRGMSTGPRGGATPGRGRGAGRGGSRGAAAGVTKPRGSTTPRGRGRGRGAAATPVLPRGRGGGGGSGGGRGRRKRKADSDDDEIVITEEIIPKRETSRRQAKEKAKEFKFRQVEDELDEEEAFDSDTDPAWMPSAKPGLGIHIGSEDDGFDRDGKHKILKDARARQRAFEPPSSPSSPVVASRPADKAQIDNIDPLKDEDSSNFKVGSMVMMKSDFPRDTFPVWKIERNSLIRYEPMTSIIGERLYKKTSMDVPWSISDKDNLEPLDFEAIDDQGKDSIVRISIPLALEIRNKFFESSMASSTAFLDSFEVYIQSLISQALDANFLTEIIRDDDKYFTEKIAIIDSECQKRRQVVTNICGWNDMFRESVDAWPCVNFVSCNKPPEPFVCGACAKNVAPFPRNKTLLQLFGQRYDGTTLKNLAPPESAEELPKRQYEICRECETLVAEYARVVHLKYDLYGQCASRVTSIRAARPEMESTVILNTLLAEEKWVQKMFKGVQRNWARLDKTTKLKDLS</sequence>
<dbReference type="OrthoDB" id="21499at2759"/>
<dbReference type="EMBL" id="CAJPEX010002268">
    <property type="protein sequence ID" value="CAG0920758.1"/>
    <property type="molecule type" value="Genomic_DNA"/>
</dbReference>
<dbReference type="PANTHER" id="PTHR14689:SF0">
    <property type="entry name" value="COILED-COIL DOMAIN-CONTAINING PROTEIN 82"/>
    <property type="match status" value="1"/>
</dbReference>
<feature type="compositionally biased region" description="Low complexity" evidence="1">
    <location>
        <begin position="635"/>
        <end position="650"/>
    </location>
</feature>